<reference evidence="1" key="1">
    <citation type="submission" date="2024-05" db="EMBL/GenBank/DDBJ databases">
        <title>Planctomycetes of the genus Singulisphaera possess chitinolytic capabilities.</title>
        <authorList>
            <person name="Ivanova A."/>
        </authorList>
    </citation>
    <scope>NUCLEOTIDE SEQUENCE</scope>
    <source>
        <strain evidence="1">Ch08T</strain>
    </source>
</reference>
<sequence>MRFRPNIGQELAKPIRRVACQPLQDVFQVRERIDVVTLAARHQAIQRSQPSCRICLFRRVGDGIPTGDRGNE</sequence>
<proteinExistence type="predicted"/>
<gene>
    <name evidence="1" type="ORF">V5E97_17995</name>
</gene>
<name>A0AAU7CS45_9BACT</name>
<organism evidence="1">
    <name type="scientific">Singulisphaera sp. Ch08</name>
    <dbReference type="NCBI Taxonomy" id="3120278"/>
    <lineage>
        <taxon>Bacteria</taxon>
        <taxon>Pseudomonadati</taxon>
        <taxon>Planctomycetota</taxon>
        <taxon>Planctomycetia</taxon>
        <taxon>Isosphaerales</taxon>
        <taxon>Isosphaeraceae</taxon>
        <taxon>Singulisphaera</taxon>
    </lineage>
</organism>
<accession>A0AAU7CS45</accession>
<evidence type="ECO:0000313" key="1">
    <source>
        <dbReference type="EMBL" id="XBH07848.1"/>
    </source>
</evidence>
<protein>
    <submittedName>
        <fullName evidence="1">Uncharacterized protein</fullName>
    </submittedName>
</protein>
<dbReference type="EMBL" id="CP155447">
    <property type="protein sequence ID" value="XBH07848.1"/>
    <property type="molecule type" value="Genomic_DNA"/>
</dbReference>
<dbReference type="AlphaFoldDB" id="A0AAU7CS45"/>